<evidence type="ECO:0000313" key="3">
    <source>
        <dbReference type="Proteomes" id="UP000294814"/>
    </source>
</evidence>
<keyword evidence="1" id="KW-1133">Transmembrane helix</keyword>
<dbReference type="AlphaFoldDB" id="A0A4R5FAE5"/>
<keyword evidence="1" id="KW-0812">Transmembrane</keyword>
<dbReference type="EMBL" id="SMLG01000002">
    <property type="protein sequence ID" value="TDE45825.1"/>
    <property type="molecule type" value="Genomic_DNA"/>
</dbReference>
<sequence>MKNFILGSIITFLVMLCAFFYFQNTSLTASLNTYRYSKELINKDLQKAKEDYYIEQQSDNINLILFTVTILFTIFGATTFIGVKSEFHSQTKETNNRYDAQKEEYNKSVIHINNLKSGFSFQYASNMHKDFKDLLLKSTVDVSVLTETGIIACEHYCYAIGYNSNNNEKFDEAIYVIINSILSKIIENTNNCGNINLINMDYIRFINAKKVIDLSLGENELKKFSIIFSRLSFPTLG</sequence>
<dbReference type="RefSeq" id="WP_131915180.1">
    <property type="nucleotide sequence ID" value="NZ_SMLG01000002.1"/>
</dbReference>
<accession>A0A4R5FAE5</accession>
<reference evidence="2 3" key="1">
    <citation type="submission" date="2019-03" db="EMBL/GenBank/DDBJ databases">
        <title>Novel species of Flavobacterium.</title>
        <authorList>
            <person name="Liu Q."/>
            <person name="Xin Y.-H."/>
        </authorList>
    </citation>
    <scope>NUCLEOTIDE SEQUENCE [LARGE SCALE GENOMIC DNA]</scope>
    <source>
        <strain evidence="2 3">LB3P52</strain>
    </source>
</reference>
<name>A0A4R5FAE5_9FLAO</name>
<keyword evidence="1" id="KW-0472">Membrane</keyword>
<proteinExistence type="predicted"/>
<feature type="transmembrane region" description="Helical" evidence="1">
    <location>
        <begin position="5"/>
        <end position="22"/>
    </location>
</feature>
<feature type="transmembrane region" description="Helical" evidence="1">
    <location>
        <begin position="61"/>
        <end position="83"/>
    </location>
</feature>
<comment type="caution">
    <text evidence="2">The sequence shown here is derived from an EMBL/GenBank/DDBJ whole genome shotgun (WGS) entry which is preliminary data.</text>
</comment>
<organism evidence="2 3">
    <name type="scientific">Flavobacterium rhamnosiphilum</name>
    <dbReference type="NCBI Taxonomy" id="2541724"/>
    <lineage>
        <taxon>Bacteria</taxon>
        <taxon>Pseudomonadati</taxon>
        <taxon>Bacteroidota</taxon>
        <taxon>Flavobacteriia</taxon>
        <taxon>Flavobacteriales</taxon>
        <taxon>Flavobacteriaceae</taxon>
        <taxon>Flavobacterium</taxon>
    </lineage>
</organism>
<evidence type="ECO:0000256" key="1">
    <source>
        <dbReference type="SAM" id="Phobius"/>
    </source>
</evidence>
<keyword evidence="3" id="KW-1185">Reference proteome</keyword>
<evidence type="ECO:0000313" key="2">
    <source>
        <dbReference type="EMBL" id="TDE45825.1"/>
    </source>
</evidence>
<gene>
    <name evidence="2" type="ORF">E0I26_03820</name>
</gene>
<dbReference type="Proteomes" id="UP000294814">
    <property type="component" value="Unassembled WGS sequence"/>
</dbReference>
<protein>
    <submittedName>
        <fullName evidence="2">Uncharacterized protein</fullName>
    </submittedName>
</protein>